<dbReference type="EMBL" id="BRVS01000022">
    <property type="protein sequence ID" value="GLB68762.1"/>
    <property type="molecule type" value="Genomic_DNA"/>
</dbReference>
<dbReference type="Proteomes" id="UP001209654">
    <property type="component" value="Unassembled WGS sequence"/>
</dbReference>
<name>A0ABQ5MYK0_9MICC</name>
<gene>
    <name evidence="1" type="ORF">AHIS1636_32040</name>
</gene>
<evidence type="ECO:0000313" key="2">
    <source>
        <dbReference type="Proteomes" id="UP001209654"/>
    </source>
</evidence>
<keyword evidence="2" id="KW-1185">Reference proteome</keyword>
<accession>A0ABQ5MYK0</accession>
<protein>
    <submittedName>
        <fullName evidence="1">Uncharacterized protein</fullName>
    </submittedName>
</protein>
<evidence type="ECO:0000313" key="1">
    <source>
        <dbReference type="EMBL" id="GLB68762.1"/>
    </source>
</evidence>
<sequence>MWWYLSEAQPSKAEVTGGFGATHAIQGPGQDAVAKVLPRWNPCGSFQRRSGSRGSGGAWPSV</sequence>
<reference evidence="1 2" key="1">
    <citation type="journal article" date="2023" name="Int. J. Syst. Evol. Microbiol.">
        <title>Arthrobacter mangrovi sp. nov., an actinobacterium isolated from the rhizosphere of a mangrove.</title>
        <authorList>
            <person name="Hamada M."/>
            <person name="Saitou S."/>
            <person name="Enomoto N."/>
            <person name="Nanri K."/>
            <person name="Hidaka K."/>
            <person name="Miura T."/>
            <person name="Tamura T."/>
        </authorList>
    </citation>
    <scope>NUCLEOTIDE SEQUENCE [LARGE SCALE GENOMIC DNA]</scope>
    <source>
        <strain evidence="1 2">NBRC 112813</strain>
    </source>
</reference>
<comment type="caution">
    <text evidence="1">The sequence shown here is derived from an EMBL/GenBank/DDBJ whole genome shotgun (WGS) entry which is preliminary data.</text>
</comment>
<proteinExistence type="predicted"/>
<organism evidence="1 2">
    <name type="scientific">Arthrobacter mangrovi</name>
    <dbReference type="NCBI Taxonomy" id="2966350"/>
    <lineage>
        <taxon>Bacteria</taxon>
        <taxon>Bacillati</taxon>
        <taxon>Actinomycetota</taxon>
        <taxon>Actinomycetes</taxon>
        <taxon>Micrococcales</taxon>
        <taxon>Micrococcaceae</taxon>
        <taxon>Arthrobacter</taxon>
    </lineage>
</organism>